<gene>
    <name evidence="11" type="primary">thrH</name>
    <name evidence="11" type="ORF">V6X64_02110</name>
</gene>
<dbReference type="PANTHER" id="PTHR43344">
    <property type="entry name" value="PHOSPHOSERINE PHOSPHATASE"/>
    <property type="match status" value="1"/>
</dbReference>
<evidence type="ECO:0000313" key="11">
    <source>
        <dbReference type="EMBL" id="MEX0385788.1"/>
    </source>
</evidence>
<comment type="pathway">
    <text evidence="2">Amino-acid biosynthesis; L-serine biosynthesis; L-serine from 3-phospho-D-glycerate: step 3/3.</text>
</comment>
<dbReference type="NCBIfam" id="TIGR02137">
    <property type="entry name" value="HSK-PSP"/>
    <property type="match status" value="1"/>
</dbReference>
<dbReference type="InterPro" id="IPR050582">
    <property type="entry name" value="HAD-like_SerB"/>
</dbReference>
<dbReference type="EC" id="3.1.3.3" evidence="3"/>
<reference evidence="11 12" key="1">
    <citation type="submission" date="2024-02" db="EMBL/GenBank/DDBJ databases">
        <title>New especies of Spiribacter isolated from saline water.</title>
        <authorList>
            <person name="Leon M.J."/>
            <person name="De La Haba R."/>
            <person name="Sanchez-Porro C."/>
            <person name="Ventosa A."/>
        </authorList>
    </citation>
    <scope>NUCLEOTIDE SEQUENCE [LARGE SCALE GENOMIC DNA]</scope>
    <source>
        <strain evidence="12">ag22IC4-227</strain>
    </source>
</reference>
<evidence type="ECO:0000256" key="1">
    <source>
        <dbReference type="ARBA" id="ARBA00001946"/>
    </source>
</evidence>
<comment type="catalytic activity">
    <reaction evidence="9">
        <text>O-phospho-L-serine + H2O = L-serine + phosphate</text>
        <dbReference type="Rhea" id="RHEA:21208"/>
        <dbReference type="ChEBI" id="CHEBI:15377"/>
        <dbReference type="ChEBI" id="CHEBI:33384"/>
        <dbReference type="ChEBI" id="CHEBI:43474"/>
        <dbReference type="ChEBI" id="CHEBI:57524"/>
        <dbReference type="EC" id="3.1.3.3"/>
    </reaction>
</comment>
<name>A0ABV3S6N5_9GAMM</name>
<dbReference type="RefSeq" id="WP_367966267.1">
    <property type="nucleotide sequence ID" value="NZ_JBAKFI010000004.1"/>
</dbReference>
<keyword evidence="8" id="KW-0718">Serine biosynthesis</keyword>
<dbReference type="GO" id="GO:0016787">
    <property type="term" value="F:hydrolase activity"/>
    <property type="evidence" value="ECO:0007669"/>
    <property type="project" value="UniProtKB-KW"/>
</dbReference>
<comment type="caution">
    <text evidence="11">The sequence shown here is derived from an EMBL/GenBank/DDBJ whole genome shotgun (WGS) entry which is preliminary data.</text>
</comment>
<dbReference type="Proteomes" id="UP001556653">
    <property type="component" value="Unassembled WGS sequence"/>
</dbReference>
<keyword evidence="6 11" id="KW-0378">Hydrolase</keyword>
<dbReference type="InterPro" id="IPR011863">
    <property type="entry name" value="HSK-PSP"/>
</dbReference>
<dbReference type="InterPro" id="IPR023214">
    <property type="entry name" value="HAD_sf"/>
</dbReference>
<dbReference type="SUPFAM" id="SSF56784">
    <property type="entry name" value="HAD-like"/>
    <property type="match status" value="1"/>
</dbReference>
<comment type="cofactor">
    <cofactor evidence="1">
        <name>Mg(2+)</name>
        <dbReference type="ChEBI" id="CHEBI:18420"/>
    </cofactor>
</comment>
<keyword evidence="4" id="KW-0028">Amino-acid biosynthesis</keyword>
<organism evidence="11 12">
    <name type="scientific">Spiribacter onubensis</name>
    <dbReference type="NCBI Taxonomy" id="3122420"/>
    <lineage>
        <taxon>Bacteria</taxon>
        <taxon>Pseudomonadati</taxon>
        <taxon>Pseudomonadota</taxon>
        <taxon>Gammaproteobacteria</taxon>
        <taxon>Chromatiales</taxon>
        <taxon>Ectothiorhodospiraceae</taxon>
        <taxon>Spiribacter</taxon>
    </lineage>
</organism>
<evidence type="ECO:0000256" key="6">
    <source>
        <dbReference type="ARBA" id="ARBA00022801"/>
    </source>
</evidence>
<sequence>MNIVCLDLEGVLVPEIWIDFADLTGIDALRATTRDIADYDELMRMRLDTLARHGLGLPDIQAVIDRMAPLPGARAFLDRLREHYQVIILSDTFYEFARPLMRQLDWPTLFCHTLETAGDGRISGYRLRMADHKRAAVRALRELNFNVVAAGDSYNDTAMLGAAHQGILFRAPENVIREFPDFPVTSEYEQLSDTIAEGFARS</sequence>
<evidence type="ECO:0000256" key="10">
    <source>
        <dbReference type="ARBA" id="ARBA00048523"/>
    </source>
</evidence>
<evidence type="ECO:0000256" key="8">
    <source>
        <dbReference type="ARBA" id="ARBA00023299"/>
    </source>
</evidence>
<evidence type="ECO:0000256" key="7">
    <source>
        <dbReference type="ARBA" id="ARBA00022842"/>
    </source>
</evidence>
<evidence type="ECO:0000256" key="5">
    <source>
        <dbReference type="ARBA" id="ARBA00022723"/>
    </source>
</evidence>
<dbReference type="Gene3D" id="3.90.1470.10">
    <property type="entry name" value="thrh gene product, domain 2"/>
    <property type="match status" value="1"/>
</dbReference>
<accession>A0ABV3S6N5</accession>
<dbReference type="NCBIfam" id="NF010109">
    <property type="entry name" value="PRK13582.1"/>
    <property type="match status" value="1"/>
</dbReference>
<dbReference type="PANTHER" id="PTHR43344:SF2">
    <property type="entry name" value="PHOSPHOSERINE PHOSPHATASE"/>
    <property type="match status" value="1"/>
</dbReference>
<dbReference type="InterPro" id="IPR036412">
    <property type="entry name" value="HAD-like_sf"/>
</dbReference>
<keyword evidence="12" id="KW-1185">Reference proteome</keyword>
<evidence type="ECO:0000256" key="4">
    <source>
        <dbReference type="ARBA" id="ARBA00022605"/>
    </source>
</evidence>
<proteinExistence type="predicted"/>
<dbReference type="EMBL" id="JBAKFJ010000001">
    <property type="protein sequence ID" value="MEX0385788.1"/>
    <property type="molecule type" value="Genomic_DNA"/>
</dbReference>
<evidence type="ECO:0000256" key="2">
    <source>
        <dbReference type="ARBA" id="ARBA00005135"/>
    </source>
</evidence>
<comment type="catalytic activity">
    <reaction evidence="10">
        <text>O-phospho-D-serine + H2O = D-serine + phosphate</text>
        <dbReference type="Rhea" id="RHEA:24873"/>
        <dbReference type="ChEBI" id="CHEBI:15377"/>
        <dbReference type="ChEBI" id="CHEBI:35247"/>
        <dbReference type="ChEBI" id="CHEBI:43474"/>
        <dbReference type="ChEBI" id="CHEBI:58680"/>
        <dbReference type="EC" id="3.1.3.3"/>
    </reaction>
</comment>
<protein>
    <recommendedName>
        <fullName evidence="3">phosphoserine phosphatase</fullName>
        <ecNumber evidence="3">3.1.3.3</ecNumber>
    </recommendedName>
</protein>
<dbReference type="Gene3D" id="3.40.50.1000">
    <property type="entry name" value="HAD superfamily/HAD-like"/>
    <property type="match status" value="1"/>
</dbReference>
<dbReference type="Pfam" id="PF12710">
    <property type="entry name" value="HAD"/>
    <property type="match status" value="1"/>
</dbReference>
<evidence type="ECO:0000256" key="3">
    <source>
        <dbReference type="ARBA" id="ARBA00012640"/>
    </source>
</evidence>
<evidence type="ECO:0000256" key="9">
    <source>
        <dbReference type="ARBA" id="ARBA00048138"/>
    </source>
</evidence>
<keyword evidence="7" id="KW-0460">Magnesium</keyword>
<keyword evidence="5" id="KW-0479">Metal-binding</keyword>
<dbReference type="NCBIfam" id="TIGR01488">
    <property type="entry name" value="HAD-SF-IB"/>
    <property type="match status" value="1"/>
</dbReference>
<evidence type="ECO:0000313" key="12">
    <source>
        <dbReference type="Proteomes" id="UP001556653"/>
    </source>
</evidence>